<keyword evidence="2" id="KW-1185">Reference proteome</keyword>
<feature type="non-terminal residue" evidence="1">
    <location>
        <position position="1"/>
    </location>
</feature>
<feature type="non-terminal residue" evidence="1">
    <location>
        <position position="67"/>
    </location>
</feature>
<dbReference type="InParanoid" id="A0A0C2SPV3"/>
<protein>
    <recommendedName>
        <fullName evidence="3">Homeobox domain-containing protein</fullName>
    </recommendedName>
</protein>
<name>A0A0C2SPV3_AMAMK</name>
<accession>A0A0C2SPV3</accession>
<dbReference type="AlphaFoldDB" id="A0A0C2SPV3"/>
<dbReference type="STRING" id="946122.A0A0C2SPV3"/>
<dbReference type="Proteomes" id="UP000054549">
    <property type="component" value="Unassembled WGS sequence"/>
</dbReference>
<dbReference type="OrthoDB" id="3257151at2759"/>
<reference evidence="1 2" key="1">
    <citation type="submission" date="2014-04" db="EMBL/GenBank/DDBJ databases">
        <title>Evolutionary Origins and Diversification of the Mycorrhizal Mutualists.</title>
        <authorList>
            <consortium name="DOE Joint Genome Institute"/>
            <consortium name="Mycorrhizal Genomics Consortium"/>
            <person name="Kohler A."/>
            <person name="Kuo A."/>
            <person name="Nagy L.G."/>
            <person name="Floudas D."/>
            <person name="Copeland A."/>
            <person name="Barry K.W."/>
            <person name="Cichocki N."/>
            <person name="Veneault-Fourrey C."/>
            <person name="LaButti K."/>
            <person name="Lindquist E.A."/>
            <person name="Lipzen A."/>
            <person name="Lundell T."/>
            <person name="Morin E."/>
            <person name="Murat C."/>
            <person name="Riley R."/>
            <person name="Ohm R."/>
            <person name="Sun H."/>
            <person name="Tunlid A."/>
            <person name="Henrissat B."/>
            <person name="Grigoriev I.V."/>
            <person name="Hibbett D.S."/>
            <person name="Martin F."/>
        </authorList>
    </citation>
    <scope>NUCLEOTIDE SEQUENCE [LARGE SCALE GENOMIC DNA]</scope>
    <source>
        <strain evidence="1 2">Koide BX008</strain>
    </source>
</reference>
<evidence type="ECO:0008006" key="3">
    <source>
        <dbReference type="Google" id="ProtNLM"/>
    </source>
</evidence>
<dbReference type="EMBL" id="KN818243">
    <property type="protein sequence ID" value="KIL65285.1"/>
    <property type="molecule type" value="Genomic_DNA"/>
</dbReference>
<gene>
    <name evidence="1" type="ORF">M378DRAFT_32591</name>
</gene>
<proteinExistence type="predicted"/>
<dbReference type="InterPro" id="IPR009057">
    <property type="entry name" value="Homeodomain-like_sf"/>
</dbReference>
<evidence type="ECO:0000313" key="1">
    <source>
        <dbReference type="EMBL" id="KIL65285.1"/>
    </source>
</evidence>
<dbReference type="SUPFAM" id="SSF46689">
    <property type="entry name" value="Homeodomain-like"/>
    <property type="match status" value="1"/>
</dbReference>
<organism evidence="1 2">
    <name type="scientific">Amanita muscaria (strain Koide BX008)</name>
    <dbReference type="NCBI Taxonomy" id="946122"/>
    <lineage>
        <taxon>Eukaryota</taxon>
        <taxon>Fungi</taxon>
        <taxon>Dikarya</taxon>
        <taxon>Basidiomycota</taxon>
        <taxon>Agaricomycotina</taxon>
        <taxon>Agaricomycetes</taxon>
        <taxon>Agaricomycetidae</taxon>
        <taxon>Agaricales</taxon>
        <taxon>Pluteineae</taxon>
        <taxon>Amanitaceae</taxon>
        <taxon>Amanita</taxon>
    </lineage>
</organism>
<sequence length="67" mass="7712">IPPVHLEELAAIWDADKRMPSASSRRAWALARRLRPDQVNNWFYRKKGAAKKNGIVLPRETYELPVG</sequence>
<evidence type="ECO:0000313" key="2">
    <source>
        <dbReference type="Proteomes" id="UP000054549"/>
    </source>
</evidence>
<dbReference type="HOGENOM" id="CLU_194178_0_0_1"/>